<sequence>MLRTYLFDRVSQTLNNYGHRADERRKKKKNALRLFDLVSERNWDGLLAELSAHPDKECFSRNDVHVFGATQYLLDNLLDRMNHTPNSVIWATIAADPGSLTQRDIDRFLPLHQACYHGNPEHIRIILEAYPQASMVYAEGRGLPVTCYLTGSFPNHRLSVVDMLLELYPDGARSHIVPTTCQITESSKSNIVNAGDAMYNPILRRAYRNWNALKKYENAIGEDELHAGEGSEESSSSTLSPSSSPALNESWGIIVSILRKRHQLEAEGLHFSPLYAALGSNELRMGYMNMTDLPIDEILTRYAVDVKAAQHKIFHQDGKTPLHLLIDLRLPKVTSFRGAYTQQYARQKHIEALVKLLQINPELVCIPDSSGKLPLHYALERDYDDWFLLRLLTEYDSRVLVTPDYSSRLYPFMIAASRSNDQGIDDETLSRIGLSNVYSLLRMRPERMLLGLE</sequence>
<feature type="compositionally biased region" description="Low complexity" evidence="1">
    <location>
        <begin position="233"/>
        <end position="246"/>
    </location>
</feature>
<protein>
    <submittedName>
        <fullName evidence="2">Uncharacterized protein</fullName>
    </submittedName>
</protein>
<dbReference type="InterPro" id="IPR002110">
    <property type="entry name" value="Ankyrin_rpt"/>
</dbReference>
<gene>
    <name evidence="2" type="ORF">LDAN0321_LOCUS14400</name>
</gene>
<proteinExistence type="predicted"/>
<dbReference type="SMART" id="SM00248">
    <property type="entry name" value="ANK"/>
    <property type="match status" value="3"/>
</dbReference>
<dbReference type="SUPFAM" id="SSF48403">
    <property type="entry name" value="Ankyrin repeat"/>
    <property type="match status" value="1"/>
</dbReference>
<feature type="region of interest" description="Disordered" evidence="1">
    <location>
        <begin position="226"/>
        <end position="246"/>
    </location>
</feature>
<dbReference type="Gene3D" id="1.25.40.20">
    <property type="entry name" value="Ankyrin repeat-containing domain"/>
    <property type="match status" value="1"/>
</dbReference>
<evidence type="ECO:0000256" key="1">
    <source>
        <dbReference type="SAM" id="MobiDB-lite"/>
    </source>
</evidence>
<evidence type="ECO:0000313" key="2">
    <source>
        <dbReference type="EMBL" id="CAD9594082.1"/>
    </source>
</evidence>
<name>A0A7S2L2J0_9STRA</name>
<dbReference type="AlphaFoldDB" id="A0A7S2L2J0"/>
<dbReference type="InterPro" id="IPR036770">
    <property type="entry name" value="Ankyrin_rpt-contain_sf"/>
</dbReference>
<dbReference type="EMBL" id="HBGY01022793">
    <property type="protein sequence ID" value="CAD9594082.1"/>
    <property type="molecule type" value="Transcribed_RNA"/>
</dbReference>
<reference evidence="2" key="1">
    <citation type="submission" date="2021-01" db="EMBL/GenBank/DDBJ databases">
        <authorList>
            <person name="Corre E."/>
            <person name="Pelletier E."/>
            <person name="Niang G."/>
            <person name="Scheremetjew M."/>
            <person name="Finn R."/>
            <person name="Kale V."/>
            <person name="Holt S."/>
            <person name="Cochrane G."/>
            <person name="Meng A."/>
            <person name="Brown T."/>
            <person name="Cohen L."/>
        </authorList>
    </citation>
    <scope>NUCLEOTIDE SEQUENCE</scope>
    <source>
        <strain evidence="2">B650</strain>
    </source>
</reference>
<organism evidence="2">
    <name type="scientific">Leptocylindrus danicus</name>
    <dbReference type="NCBI Taxonomy" id="163516"/>
    <lineage>
        <taxon>Eukaryota</taxon>
        <taxon>Sar</taxon>
        <taxon>Stramenopiles</taxon>
        <taxon>Ochrophyta</taxon>
        <taxon>Bacillariophyta</taxon>
        <taxon>Coscinodiscophyceae</taxon>
        <taxon>Chaetocerotophycidae</taxon>
        <taxon>Leptocylindrales</taxon>
        <taxon>Leptocylindraceae</taxon>
        <taxon>Leptocylindrus</taxon>
    </lineage>
</organism>
<accession>A0A7S2L2J0</accession>